<protein>
    <submittedName>
        <fullName evidence="2">Uncharacterized protein</fullName>
    </submittedName>
</protein>
<keyword evidence="1" id="KW-1133">Transmembrane helix</keyword>
<accession>A0A0L6JVF2</accession>
<evidence type="ECO:0000256" key="1">
    <source>
        <dbReference type="SAM" id="Phobius"/>
    </source>
</evidence>
<proteinExistence type="predicted"/>
<keyword evidence="1" id="KW-0812">Transmembrane</keyword>
<feature type="transmembrane region" description="Helical" evidence="1">
    <location>
        <begin position="184"/>
        <end position="203"/>
    </location>
</feature>
<dbReference type="eggNOG" id="ENOG503392W">
    <property type="taxonomic scope" value="Bacteria"/>
</dbReference>
<evidence type="ECO:0000313" key="2">
    <source>
        <dbReference type="EMBL" id="KNY29836.1"/>
    </source>
</evidence>
<keyword evidence="1" id="KW-0472">Membrane</keyword>
<sequence length="215" mass="24588">MLKHLKRVKLNKLININLIKNTRFNDRVFFVFIFDLLTLGFSAWPWYDIINMERELIWRGQHLRNNDGDKRRLLRQLRRDQEDFRSAGRSFIYFIVGMALIAGGLYLVFQNTIITTNFTLMNFFGYTPPTGVIILPLLIGVAMLFFNSKSILGWIITIFGIVSIVLGLIMTLRMHFGAVTLYQGLIMFGLPFAGAGLVLKALAGNRSKSGEDSEM</sequence>
<feature type="transmembrane region" description="Helical" evidence="1">
    <location>
        <begin position="151"/>
        <end position="172"/>
    </location>
</feature>
<feature type="transmembrane region" description="Helical" evidence="1">
    <location>
        <begin position="28"/>
        <end position="47"/>
    </location>
</feature>
<reference evidence="3" key="1">
    <citation type="submission" date="2015-07" db="EMBL/GenBank/DDBJ databases">
        <title>Near-Complete Genome Sequence of the Cellulolytic Bacterium Bacteroides (Pseudobacteroides) cellulosolvens ATCC 35603.</title>
        <authorList>
            <person name="Dassa B."/>
            <person name="Utturkar S.M."/>
            <person name="Klingeman D.M."/>
            <person name="Hurt R.A."/>
            <person name="Keller M."/>
            <person name="Xu J."/>
            <person name="Reddy Y.H.K."/>
            <person name="Borovok I."/>
            <person name="Grinberg I.R."/>
            <person name="Lamed R."/>
            <person name="Zhivin O."/>
            <person name="Bayer E.A."/>
            <person name="Brown S.D."/>
        </authorList>
    </citation>
    <scope>NUCLEOTIDE SEQUENCE [LARGE SCALE GENOMIC DNA]</scope>
    <source>
        <strain evidence="3">DSM 2933</strain>
    </source>
</reference>
<feature type="transmembrane region" description="Helical" evidence="1">
    <location>
        <begin position="91"/>
        <end position="109"/>
    </location>
</feature>
<comment type="caution">
    <text evidence="2">The sequence shown here is derived from an EMBL/GenBank/DDBJ whole genome shotgun (WGS) entry which is preliminary data.</text>
</comment>
<feature type="transmembrane region" description="Helical" evidence="1">
    <location>
        <begin position="121"/>
        <end position="145"/>
    </location>
</feature>
<name>A0A0L6JVF2_9FIRM</name>
<dbReference type="AlphaFoldDB" id="A0A0L6JVF2"/>
<gene>
    <name evidence="2" type="ORF">Bccel_5113</name>
</gene>
<keyword evidence="3" id="KW-1185">Reference proteome</keyword>
<evidence type="ECO:0000313" key="3">
    <source>
        <dbReference type="Proteomes" id="UP000036923"/>
    </source>
</evidence>
<dbReference type="EMBL" id="LGTC01000001">
    <property type="protein sequence ID" value="KNY29836.1"/>
    <property type="molecule type" value="Genomic_DNA"/>
</dbReference>
<organism evidence="2 3">
    <name type="scientific">Pseudobacteroides cellulosolvens ATCC 35603 = DSM 2933</name>
    <dbReference type="NCBI Taxonomy" id="398512"/>
    <lineage>
        <taxon>Bacteria</taxon>
        <taxon>Bacillati</taxon>
        <taxon>Bacillota</taxon>
        <taxon>Clostridia</taxon>
        <taxon>Eubacteriales</taxon>
        <taxon>Oscillospiraceae</taxon>
        <taxon>Pseudobacteroides</taxon>
    </lineage>
</organism>
<dbReference type="Proteomes" id="UP000036923">
    <property type="component" value="Unassembled WGS sequence"/>
</dbReference>